<proteinExistence type="predicted"/>
<protein>
    <submittedName>
        <fullName evidence="2">Fibronectin type III domain protein</fullName>
    </submittedName>
</protein>
<feature type="domain" description="Fibronectin type-III" evidence="1">
    <location>
        <begin position="389"/>
        <end position="491"/>
    </location>
</feature>
<accession>G0GG29</accession>
<dbReference type="SUPFAM" id="SSF49899">
    <property type="entry name" value="Concanavalin A-like lectins/glucanases"/>
    <property type="match status" value="1"/>
</dbReference>
<organism evidence="2 3">
    <name type="scientific">Winmispira thermophila (strain ATCC 700085 / DSM 6578 / Z-1203)</name>
    <name type="common">Spirochaeta thermophila</name>
    <dbReference type="NCBI Taxonomy" id="869211"/>
    <lineage>
        <taxon>Bacteria</taxon>
        <taxon>Pseudomonadati</taxon>
        <taxon>Spirochaetota</taxon>
        <taxon>Spirochaetia</taxon>
        <taxon>Winmispirales</taxon>
        <taxon>Winmispiraceae</taxon>
        <taxon>Winmispira</taxon>
    </lineage>
</organism>
<evidence type="ECO:0000259" key="1">
    <source>
        <dbReference type="PROSITE" id="PS50853"/>
    </source>
</evidence>
<dbReference type="PROSITE" id="PS50853">
    <property type="entry name" value="FN3"/>
    <property type="match status" value="1"/>
</dbReference>
<dbReference type="InterPro" id="IPR003961">
    <property type="entry name" value="FN3_dom"/>
</dbReference>
<dbReference type="AlphaFoldDB" id="G0GG29"/>
<dbReference type="RefSeq" id="WP_014625810.1">
    <property type="nucleotide sequence ID" value="NC_017583.1"/>
</dbReference>
<dbReference type="EMBL" id="CP002903">
    <property type="protein sequence ID" value="AEJ62505.1"/>
    <property type="molecule type" value="Genomic_DNA"/>
</dbReference>
<dbReference type="OrthoDB" id="304972at2"/>
<evidence type="ECO:0000313" key="2">
    <source>
        <dbReference type="EMBL" id="AEJ62505.1"/>
    </source>
</evidence>
<dbReference type="Pfam" id="PF13385">
    <property type="entry name" value="Laminin_G_3"/>
    <property type="match status" value="1"/>
</dbReference>
<gene>
    <name evidence="2" type="ordered locus">Spith_2250</name>
</gene>
<dbReference type="STRING" id="869211.Spith_2250"/>
<name>G0GG29_WINT7</name>
<dbReference type="InterPro" id="IPR036116">
    <property type="entry name" value="FN3_sf"/>
</dbReference>
<dbReference type="InterPro" id="IPR013783">
    <property type="entry name" value="Ig-like_fold"/>
</dbReference>
<dbReference type="Gene3D" id="2.60.120.200">
    <property type="match status" value="1"/>
</dbReference>
<dbReference type="Pfam" id="PF00041">
    <property type="entry name" value="fn3"/>
    <property type="match status" value="1"/>
</dbReference>
<sequence>MRIRSVLFLSVGLLGAAAETWGMEEILRLGSEAMPWNTLLGEAHRVELTTAEIQGQVRVTGVTLSTREAPPEDAHLFLSFENGVVEDITGHFEVRTDLTPREVFAPEGTYALAVEQGKSLRIFTRKETIFSPGKEWGPSTIQFWVKTAFFQDQGVLFNWTGLDASRGIPQQIVCRMEERHIGWSFINVFRDPDGSLHSLSLTSRSILLPDRWYFVQITYDPATGILILLIDGRIEAVTHATPSRDEETPPFQLSLGEISQEPIRMGEGFTGFLDAVAVLPRAVGPSPFFPTRHLEGSFTTVPVDLGFHGSLVTHIEVEADTPEGTAVGLRYRTAQGPHELQDSPWRPLSSRDVKTETRFIQFSVTLFSDDPIRLPHLRAIHIHYEPDIPPPPPAKLGGEPVEGGVRLFWSPVREEDVAGYRIYYGTRPGFYFGREDESHEVPIDAGNVTEYTITGLRPGRMYYFSITTYDRSVPPHESEFSYEIGVRAGGF</sequence>
<dbReference type="SMART" id="SM00060">
    <property type="entry name" value="FN3"/>
    <property type="match status" value="1"/>
</dbReference>
<evidence type="ECO:0000313" key="3">
    <source>
        <dbReference type="Proteomes" id="UP000007254"/>
    </source>
</evidence>
<dbReference type="KEGG" id="stq:Spith_2250"/>
<dbReference type="Gene3D" id="2.60.40.10">
    <property type="entry name" value="Immunoglobulins"/>
    <property type="match status" value="1"/>
</dbReference>
<dbReference type="CDD" id="cd00063">
    <property type="entry name" value="FN3"/>
    <property type="match status" value="1"/>
</dbReference>
<dbReference type="InterPro" id="IPR013320">
    <property type="entry name" value="ConA-like_dom_sf"/>
</dbReference>
<reference evidence="2 3" key="1">
    <citation type="submission" date="2011-06" db="EMBL/GenBank/DDBJ databases">
        <title>The complete genome of Spirochaeta thermophila DSM 6578.</title>
        <authorList>
            <consortium name="US DOE Joint Genome Institute (JGI-PGF)"/>
            <person name="Lucas S."/>
            <person name="Lapidus A."/>
            <person name="Bruce D."/>
            <person name="Goodwin L."/>
            <person name="Pitluck S."/>
            <person name="Peters L."/>
            <person name="Kyrpides N."/>
            <person name="Mavromatis K."/>
            <person name="Ivanova N."/>
            <person name="Mikailova N."/>
            <person name="Pagani I."/>
            <person name="Chertkov O."/>
            <person name="Detter J.C."/>
            <person name="Tapia R."/>
            <person name="Han C."/>
            <person name="Land M."/>
            <person name="Hauser L."/>
            <person name="Markowitz V."/>
            <person name="Cheng J.-F."/>
            <person name="Hugenholtz P."/>
            <person name="Woyke T."/>
            <person name="Wu D."/>
            <person name="Spring S."/>
            <person name="Merkhoffer B."/>
            <person name="Schneider S."/>
            <person name="Klenk H.-P."/>
            <person name="Eisen J.A."/>
        </authorList>
    </citation>
    <scope>NUCLEOTIDE SEQUENCE [LARGE SCALE GENOMIC DNA]</scope>
    <source>
        <strain evidence="3">ATCC 700085 / DSM 6578 / Z-1203</strain>
    </source>
</reference>
<dbReference type="SUPFAM" id="SSF49265">
    <property type="entry name" value="Fibronectin type III"/>
    <property type="match status" value="1"/>
</dbReference>
<dbReference type="Proteomes" id="UP000007254">
    <property type="component" value="Chromosome"/>
</dbReference>
<dbReference type="HOGENOM" id="CLU_038154_0_0_12"/>
<keyword evidence="3" id="KW-1185">Reference proteome</keyword>